<comment type="catalytic activity">
    <reaction evidence="13">
        <text>RNA(n) + a ribonucleoside 5'-triphosphate = RNA(n+1) + diphosphate</text>
        <dbReference type="Rhea" id="RHEA:21248"/>
        <dbReference type="Rhea" id="RHEA-COMP:14527"/>
        <dbReference type="Rhea" id="RHEA-COMP:17342"/>
        <dbReference type="ChEBI" id="CHEBI:33019"/>
        <dbReference type="ChEBI" id="CHEBI:61557"/>
        <dbReference type="ChEBI" id="CHEBI:140395"/>
        <dbReference type="EC" id="2.7.7.6"/>
    </reaction>
    <physiologicalReaction direction="left-to-right" evidence="13">
        <dbReference type="Rhea" id="RHEA:21249"/>
    </physiologicalReaction>
</comment>
<dbReference type="FunFam" id="3.90.1800.10:FF:000004">
    <property type="entry name" value="DNA-directed RNA polymerase subunit beta"/>
    <property type="match status" value="1"/>
</dbReference>
<dbReference type="GO" id="GO:0005730">
    <property type="term" value="C:nucleolus"/>
    <property type="evidence" value="ECO:0007669"/>
    <property type="project" value="UniProtKB-SubCell"/>
</dbReference>
<feature type="domain" description="RNA polymerase Rpb2" evidence="20">
    <location>
        <begin position="462"/>
        <end position="526"/>
    </location>
</feature>
<evidence type="ECO:0000256" key="13">
    <source>
        <dbReference type="ARBA" id="ARBA00047768"/>
    </source>
</evidence>
<dbReference type="InterPro" id="IPR037033">
    <property type="entry name" value="DNA-dir_RNAP_su2_hyb_sf"/>
</dbReference>
<keyword evidence="22" id="KW-1185">Reference proteome</keyword>
<evidence type="ECO:0000256" key="2">
    <source>
        <dbReference type="ARBA" id="ARBA00006835"/>
    </source>
</evidence>
<dbReference type="EC" id="2.7.7.6" evidence="15"/>
<dbReference type="SUPFAM" id="SSF64484">
    <property type="entry name" value="beta and beta-prime subunits of DNA dependent RNA-polymerase"/>
    <property type="match status" value="1"/>
</dbReference>
<keyword evidence="11" id="KW-0539">Nucleus</keyword>
<comment type="subunit">
    <text evidence="3">Component of the RNA polymerase I (Pol I) complex consisting of at least 13 subunits.</text>
</comment>
<keyword evidence="4 15" id="KW-0240">DNA-directed RNA polymerase</keyword>
<dbReference type="PROSITE" id="PS01166">
    <property type="entry name" value="RNA_POL_BETA"/>
    <property type="match status" value="1"/>
</dbReference>
<evidence type="ECO:0000313" key="23">
    <source>
        <dbReference type="RefSeq" id="XP_017038481.1"/>
    </source>
</evidence>
<dbReference type="FunFam" id="2.40.270.10:FF:000011">
    <property type="entry name" value="DNA-directed RNA polymerase subunit beta"/>
    <property type="match status" value="1"/>
</dbReference>
<dbReference type="GO" id="GO:0003677">
    <property type="term" value="F:DNA binding"/>
    <property type="evidence" value="ECO:0007669"/>
    <property type="project" value="InterPro"/>
</dbReference>
<evidence type="ECO:0000259" key="20">
    <source>
        <dbReference type="Pfam" id="PF04565"/>
    </source>
</evidence>
<evidence type="ECO:0000259" key="21">
    <source>
        <dbReference type="Pfam" id="PF06883"/>
    </source>
</evidence>
<reference evidence="23" key="2">
    <citation type="submission" date="2025-08" db="UniProtKB">
        <authorList>
            <consortium name="RefSeq"/>
        </authorList>
    </citation>
    <scope>IDENTIFICATION</scope>
    <source>
        <strain evidence="23">14028-0561.14</strain>
        <tissue evidence="23">Whole fly</tissue>
    </source>
</reference>
<keyword evidence="6 15" id="KW-0548">Nucleotidyltransferase</keyword>
<dbReference type="InterPro" id="IPR009674">
    <property type="entry name" value="Rpa2_dom_4"/>
</dbReference>
<evidence type="ECO:0000256" key="11">
    <source>
        <dbReference type="ARBA" id="ARBA00023242"/>
    </source>
</evidence>
<proteinExistence type="inferred from homology"/>
<comment type="function">
    <text evidence="12">DNA-dependent RNA polymerase catalyzes the transcription of DNA into RNA using the four ribonucleoside triphosphates as substrates. Second largest core component of RNA polymerase I which synthesizes ribosomal RNA precursors. Proposed to contribute to the polymerase catalytic activity and forms the polymerase active center together with the largest subunit. Pol I is composed of mobile elements and RPA2 is part of the core element with the central large cleft and probably a clamp element that moves to open and close the cleft.</text>
</comment>
<dbReference type="InterPro" id="IPR007645">
    <property type="entry name" value="RNA_pol_Rpb2_3"/>
</dbReference>
<dbReference type="Pfam" id="PF00562">
    <property type="entry name" value="RNA_pol_Rpb2_6"/>
    <property type="match status" value="1"/>
</dbReference>
<feature type="domain" description="DNA-directed RNA polymerase subunit 2 hybrid-binding" evidence="16">
    <location>
        <begin position="675"/>
        <end position="1028"/>
    </location>
</feature>
<dbReference type="InterPro" id="IPR014724">
    <property type="entry name" value="RNA_pol_RPB2_OB-fold"/>
</dbReference>
<dbReference type="Proteomes" id="UP001652661">
    <property type="component" value="Chromosome 2L"/>
</dbReference>
<dbReference type="Pfam" id="PF04563">
    <property type="entry name" value="RNA_pol_Rpb2_1"/>
    <property type="match status" value="1"/>
</dbReference>
<evidence type="ECO:0000256" key="10">
    <source>
        <dbReference type="ARBA" id="ARBA00023163"/>
    </source>
</evidence>
<dbReference type="InterPro" id="IPR007121">
    <property type="entry name" value="RNA_pol_bsu_CS"/>
</dbReference>
<dbReference type="OrthoDB" id="10248617at2759"/>
<accession>A0A6P4JTH1</accession>
<keyword evidence="8" id="KW-0863">Zinc-finger</keyword>
<keyword evidence="10 15" id="KW-0804">Transcription</keyword>
<dbReference type="CDD" id="cd00653">
    <property type="entry name" value="RNA_pol_B_RPB2"/>
    <property type="match status" value="1"/>
</dbReference>
<dbReference type="Pfam" id="PF04561">
    <property type="entry name" value="RNA_pol_Rpb2_2"/>
    <property type="match status" value="1"/>
</dbReference>
<evidence type="ECO:0000256" key="6">
    <source>
        <dbReference type="ARBA" id="ARBA00022695"/>
    </source>
</evidence>
<dbReference type="Gene3D" id="2.40.50.150">
    <property type="match status" value="1"/>
</dbReference>
<dbReference type="Gene3D" id="3.90.1110.10">
    <property type="entry name" value="RNA polymerase Rpb2, domain 2"/>
    <property type="match status" value="1"/>
</dbReference>
<evidence type="ECO:0000259" key="17">
    <source>
        <dbReference type="Pfam" id="PF04560"/>
    </source>
</evidence>
<gene>
    <name evidence="23" type="primary">Polr1B</name>
</gene>
<protein>
    <recommendedName>
        <fullName evidence="15">DNA-directed RNA polymerase subunit beta</fullName>
        <ecNumber evidence="15">2.7.7.6</ecNumber>
    </recommendedName>
</protein>
<name>A0A6P4JTH1_DROKI</name>
<dbReference type="InterPro" id="IPR037034">
    <property type="entry name" value="RNA_pol_Rpb2_2_sf"/>
</dbReference>
<dbReference type="Gene3D" id="3.90.1800.10">
    <property type="entry name" value="RNA polymerase alpha subunit dimerisation domain"/>
    <property type="match status" value="1"/>
</dbReference>
<keyword evidence="5 15" id="KW-0808">Transferase</keyword>
<dbReference type="AlphaFoldDB" id="A0A6P4JTH1"/>
<evidence type="ECO:0000259" key="19">
    <source>
        <dbReference type="Pfam" id="PF04563"/>
    </source>
</evidence>
<dbReference type="Pfam" id="PF04560">
    <property type="entry name" value="RNA_pol_Rpb2_7"/>
    <property type="match status" value="1"/>
</dbReference>
<dbReference type="InterPro" id="IPR007644">
    <property type="entry name" value="RNA_pol_bsu_protrusion"/>
</dbReference>
<evidence type="ECO:0000313" key="22">
    <source>
        <dbReference type="Proteomes" id="UP001652661"/>
    </source>
</evidence>
<reference evidence="22" key="1">
    <citation type="submission" date="2025-05" db="UniProtKB">
        <authorList>
            <consortium name="RefSeq"/>
        </authorList>
    </citation>
    <scope>NUCLEOTIDE SEQUENCE [LARGE SCALE GENOMIC DNA]</scope>
    <source>
        <strain evidence="22">14028-0561.14</strain>
    </source>
</reference>
<dbReference type="Pfam" id="PF04565">
    <property type="entry name" value="RNA_pol_Rpb2_3"/>
    <property type="match status" value="1"/>
</dbReference>
<comment type="subcellular location">
    <subcellularLocation>
        <location evidence="1">Nucleus</location>
        <location evidence="1">Nucleolus</location>
    </subcellularLocation>
</comment>
<evidence type="ECO:0000256" key="1">
    <source>
        <dbReference type="ARBA" id="ARBA00004604"/>
    </source>
</evidence>
<dbReference type="Gene3D" id="3.90.1100.10">
    <property type="match status" value="2"/>
</dbReference>
<dbReference type="GO" id="GO:0008270">
    <property type="term" value="F:zinc ion binding"/>
    <property type="evidence" value="ECO:0007669"/>
    <property type="project" value="UniProtKB-KW"/>
</dbReference>
<feature type="domain" description="RNA polymerase Rpb2" evidence="17">
    <location>
        <begin position="1030"/>
        <end position="1131"/>
    </location>
</feature>
<evidence type="ECO:0000256" key="15">
    <source>
        <dbReference type="RuleBase" id="RU363031"/>
    </source>
</evidence>
<evidence type="ECO:0000256" key="8">
    <source>
        <dbReference type="ARBA" id="ARBA00022771"/>
    </source>
</evidence>
<evidence type="ECO:0000256" key="14">
    <source>
        <dbReference type="RuleBase" id="RU000434"/>
    </source>
</evidence>
<keyword evidence="9" id="KW-0862">Zinc</keyword>
<sequence length="1135" mass="128993">MKQACKMLEEMKTMKTTPVLTNSRPEFKQIPKKLSRHLANLGAPHVDSFDEMLTVGLDYVAKNMTPIYWQSPAGEKITLKVEAIWIAKPQVPQDVIDVRTREIYPTDSRQLHVSYSGMCSVRLGWSVNGLEKTPINIDLGELPIMLRSKACNLGGASPKDMVKHGEHDSEWGGIFVIRGNEKIVRMLIMTRRNHPICVKRSSWKDRGQNFSDLGVLVQTVREDESSLSNVLHYLNNGTAKFMFSHVKRLSYVPVCLILKCLVDYTDEEIYTRLVQGYESDQYYVSCVQSMLREVQNESVYTHSQCRSFIGNLFRSRFPEVPEWQPDEDVTDFILKERIMIHLNTYEEKFQLIVFMIQKLFQCAQGKHRVENVDSAMMQEVLLPGHLYQKYLGERVESWAMQVRRCLQKKLNTPDSLLTSAIMTQCMRQAGGVGRSMESFLATGNIASRTGLGLMQNSGLVIMAENINRMRYMSHFRAIHRGSYFTTMRTTEARQLLPDAWGFICPVHTPDGTPCGLLNHLTLTCEISKRPDPKLVEVIPSKLIEMGMLPLSNRREPDAKLYVVFLDGKHLGYIHQSDATKIVEDLRYGKIVGTFPQMMEIGFIPFKKNGQFPGLFLATGPARMMRPVWNLKWKQVEYIGTLEQLYMEIAIDPKEMYPEFTTHLELAKTHFMSNLANLIPMPDYNQSPRNMYQCQMGKQTMGTPCLNWPKQAANKLYRLQTPASPLFRPVHYDNIQLDDFAMGTNAIVAVISYTGYDMEDAMIINKAAYERGFAYGSIYKTKFVTLDKKSSYFARHPHMPELAKYLDTDGLPHPGSKLSCGDPLYCYFDGEVATYKVVKMDEKEDCMVDSIRQLGTFDLTPKKTVAITLRVPRPATIGDKFASRAGQKGICSQKYPAEDLPFTESGLIPDIVFNPHGFPSRMTIAMMIETMAGKSAAMHGSVYDATPFRFSEENTAIDYFGKMLEAGGYNYYGTERLYSGVDGREMTADIFFGVVHYQRLRHMVFDKWQVRSTGAVEARTHQPIKGRKRGGGVRFGEMERDALISHGAAFLLQDRLFHNSDKTHTLVCHKCGSILAPLQQIVKRNETGGLSSQPEMCRLCGDNSSVSMIEIPFSFKFLVTELSSVNINARFKLNEV</sequence>
<organism evidence="22 23">
    <name type="scientific">Drosophila kikkawai</name>
    <name type="common">Fruit fly</name>
    <dbReference type="NCBI Taxonomy" id="30033"/>
    <lineage>
        <taxon>Eukaryota</taxon>
        <taxon>Metazoa</taxon>
        <taxon>Ecdysozoa</taxon>
        <taxon>Arthropoda</taxon>
        <taxon>Hexapoda</taxon>
        <taxon>Insecta</taxon>
        <taxon>Pterygota</taxon>
        <taxon>Neoptera</taxon>
        <taxon>Endopterygota</taxon>
        <taxon>Diptera</taxon>
        <taxon>Brachycera</taxon>
        <taxon>Muscomorpha</taxon>
        <taxon>Ephydroidea</taxon>
        <taxon>Drosophilidae</taxon>
        <taxon>Drosophila</taxon>
        <taxon>Sophophora</taxon>
    </lineage>
</organism>
<evidence type="ECO:0000259" key="18">
    <source>
        <dbReference type="Pfam" id="PF04561"/>
    </source>
</evidence>
<dbReference type="GO" id="GO:0032549">
    <property type="term" value="F:ribonucleoside binding"/>
    <property type="evidence" value="ECO:0007669"/>
    <property type="project" value="InterPro"/>
</dbReference>
<dbReference type="FunFam" id="3.90.1100.10:FF:000016">
    <property type="entry name" value="DNA-directed RNA polymerase subunit beta"/>
    <property type="match status" value="1"/>
</dbReference>
<evidence type="ECO:0000256" key="4">
    <source>
        <dbReference type="ARBA" id="ARBA00022478"/>
    </source>
</evidence>
<feature type="domain" description="RNA polymerase Rpb2" evidence="18">
    <location>
        <begin position="191"/>
        <end position="380"/>
    </location>
</feature>
<dbReference type="FunFam" id="3.90.1100.10:FF:000008">
    <property type="entry name" value="DNA-directed RNA polymerase subunit beta"/>
    <property type="match status" value="1"/>
</dbReference>
<dbReference type="InterPro" id="IPR007120">
    <property type="entry name" value="DNA-dir_RNAP_su2_dom"/>
</dbReference>
<evidence type="ECO:0000256" key="9">
    <source>
        <dbReference type="ARBA" id="ARBA00022833"/>
    </source>
</evidence>
<dbReference type="RefSeq" id="XP_017038481.1">
    <property type="nucleotide sequence ID" value="XM_017182992.2"/>
</dbReference>
<dbReference type="GO" id="GO:0003899">
    <property type="term" value="F:DNA-directed RNA polymerase activity"/>
    <property type="evidence" value="ECO:0007669"/>
    <property type="project" value="UniProtKB-EC"/>
</dbReference>
<evidence type="ECO:0000256" key="3">
    <source>
        <dbReference type="ARBA" id="ARBA00011251"/>
    </source>
</evidence>
<dbReference type="FunFam" id="3.90.1110.10:FF:000007">
    <property type="entry name" value="DNA-directed RNA polymerase subunit beta"/>
    <property type="match status" value="1"/>
</dbReference>
<dbReference type="InterPro" id="IPR007642">
    <property type="entry name" value="RNA_pol_Rpb2_2"/>
</dbReference>
<dbReference type="Pfam" id="PF06883">
    <property type="entry name" value="RNA_pol_Rpa2_4"/>
    <property type="match status" value="1"/>
</dbReference>
<evidence type="ECO:0000256" key="5">
    <source>
        <dbReference type="ARBA" id="ARBA00022679"/>
    </source>
</evidence>
<dbReference type="InterPro" id="IPR015712">
    <property type="entry name" value="DNA-dir_RNA_pol_su2"/>
</dbReference>
<evidence type="ECO:0000259" key="16">
    <source>
        <dbReference type="Pfam" id="PF00562"/>
    </source>
</evidence>
<dbReference type="GO" id="GO:0006351">
    <property type="term" value="P:DNA-templated transcription"/>
    <property type="evidence" value="ECO:0007669"/>
    <property type="project" value="InterPro"/>
</dbReference>
<dbReference type="PANTHER" id="PTHR20856">
    <property type="entry name" value="DNA-DIRECTED RNA POLYMERASE I SUBUNIT 2"/>
    <property type="match status" value="1"/>
</dbReference>
<dbReference type="InterPro" id="IPR007641">
    <property type="entry name" value="RNA_pol_Rpb2_7"/>
</dbReference>
<feature type="domain" description="DNA-directed RNA polymerase I subunit RPA2" evidence="21">
    <location>
        <begin position="570"/>
        <end position="625"/>
    </location>
</feature>
<dbReference type="Gene3D" id="2.40.270.10">
    <property type="entry name" value="DNA-directed RNA polymerase, subunit 2, domain 6"/>
    <property type="match status" value="1"/>
</dbReference>
<feature type="domain" description="RNA polymerase beta subunit protrusion" evidence="19">
    <location>
        <begin position="41"/>
        <end position="433"/>
    </location>
</feature>
<evidence type="ECO:0000256" key="12">
    <source>
        <dbReference type="ARBA" id="ARBA00025539"/>
    </source>
</evidence>
<dbReference type="GO" id="GO:0000428">
    <property type="term" value="C:DNA-directed RNA polymerase complex"/>
    <property type="evidence" value="ECO:0007669"/>
    <property type="project" value="UniProtKB-KW"/>
</dbReference>
<keyword evidence="7" id="KW-0479">Metal-binding</keyword>
<evidence type="ECO:0000256" key="7">
    <source>
        <dbReference type="ARBA" id="ARBA00022723"/>
    </source>
</evidence>
<comment type="similarity">
    <text evidence="2 14">Belongs to the RNA polymerase beta chain family.</text>
</comment>